<dbReference type="OrthoDB" id="9772751at2"/>
<keyword evidence="2" id="KW-0808">Transferase</keyword>
<dbReference type="Proteomes" id="UP000618460">
    <property type="component" value="Unassembled WGS sequence"/>
</dbReference>
<keyword evidence="2" id="KW-0489">Methyltransferase</keyword>
<dbReference type="GO" id="GO:0032259">
    <property type="term" value="P:methylation"/>
    <property type="evidence" value="ECO:0007669"/>
    <property type="project" value="UniProtKB-KW"/>
</dbReference>
<protein>
    <submittedName>
        <fullName evidence="2">Methyltransferase type 11</fullName>
    </submittedName>
</protein>
<reference evidence="2" key="1">
    <citation type="journal article" date="2014" name="Int. J. Syst. Evol. Microbiol.">
        <title>Complete genome sequence of Corynebacterium casei LMG S-19264T (=DSM 44701T), isolated from a smear-ripened cheese.</title>
        <authorList>
            <consortium name="US DOE Joint Genome Institute (JGI-PGF)"/>
            <person name="Walter F."/>
            <person name="Albersmeier A."/>
            <person name="Kalinowski J."/>
            <person name="Ruckert C."/>
        </authorList>
    </citation>
    <scope>NUCLEOTIDE SEQUENCE</scope>
    <source>
        <strain evidence="2">CGMCC 1.6333</strain>
    </source>
</reference>
<dbReference type="EMBL" id="BMLG01000025">
    <property type="protein sequence ID" value="GGM41076.1"/>
    <property type="molecule type" value="Genomic_DNA"/>
</dbReference>
<proteinExistence type="predicted"/>
<dbReference type="SUPFAM" id="SSF53335">
    <property type="entry name" value="S-adenosyl-L-methionine-dependent methyltransferases"/>
    <property type="match status" value="1"/>
</dbReference>
<sequence length="246" mass="29328">MDIFFEIHKDIPREGPGDNQSTKKAYEILKEIPSNPNILDIGCGPGMQTIELAKHTDGNIYALDTQKQFLDRLNENAQENKVNHKIKTIQGSMFNLGEYFEENELDLIWSEEAIFIIGFEEGLKKWKPFLKKDGYLVVSEVSWIEENIPKEIKDFWESDYPSIHHIEGNIELVKKCGYKLIDKFIIPESSWWDHYYIHLEKRISILREIHSDEDEWISRLDNTQKEIEMYRKYSKYYGYVFYIMQR</sequence>
<feature type="domain" description="Methyltransferase" evidence="1">
    <location>
        <begin position="34"/>
        <end position="154"/>
    </location>
</feature>
<dbReference type="InterPro" id="IPR029063">
    <property type="entry name" value="SAM-dependent_MTases_sf"/>
</dbReference>
<keyword evidence="3" id="KW-1185">Reference proteome</keyword>
<dbReference type="RefSeq" id="WP_117157110.1">
    <property type="nucleotide sequence ID" value="NZ_BMLG01000025.1"/>
</dbReference>
<dbReference type="Gene3D" id="3.40.50.150">
    <property type="entry name" value="Vaccinia Virus protein VP39"/>
    <property type="match status" value="1"/>
</dbReference>
<accession>A0A917WX34</accession>
<dbReference type="Pfam" id="PF13847">
    <property type="entry name" value="Methyltransf_31"/>
    <property type="match status" value="1"/>
</dbReference>
<evidence type="ECO:0000313" key="3">
    <source>
        <dbReference type="Proteomes" id="UP000618460"/>
    </source>
</evidence>
<dbReference type="AlphaFoldDB" id="A0A917WX34"/>
<evidence type="ECO:0000313" key="2">
    <source>
        <dbReference type="EMBL" id="GGM41076.1"/>
    </source>
</evidence>
<comment type="caution">
    <text evidence="2">The sequence shown here is derived from an EMBL/GenBank/DDBJ whole genome shotgun (WGS) entry which is preliminary data.</text>
</comment>
<dbReference type="GO" id="GO:0008168">
    <property type="term" value="F:methyltransferase activity"/>
    <property type="evidence" value="ECO:0007669"/>
    <property type="project" value="UniProtKB-KW"/>
</dbReference>
<organism evidence="2 3">
    <name type="scientific">Paraliobacillus quinghaiensis</name>
    <dbReference type="NCBI Taxonomy" id="470815"/>
    <lineage>
        <taxon>Bacteria</taxon>
        <taxon>Bacillati</taxon>
        <taxon>Bacillota</taxon>
        <taxon>Bacilli</taxon>
        <taxon>Bacillales</taxon>
        <taxon>Bacillaceae</taxon>
        <taxon>Paraliobacillus</taxon>
    </lineage>
</organism>
<dbReference type="PANTHER" id="PTHR43861">
    <property type="entry name" value="TRANS-ACONITATE 2-METHYLTRANSFERASE-RELATED"/>
    <property type="match status" value="1"/>
</dbReference>
<evidence type="ECO:0000259" key="1">
    <source>
        <dbReference type="Pfam" id="PF13847"/>
    </source>
</evidence>
<dbReference type="CDD" id="cd02440">
    <property type="entry name" value="AdoMet_MTases"/>
    <property type="match status" value="1"/>
</dbReference>
<reference evidence="2" key="2">
    <citation type="submission" date="2020-09" db="EMBL/GenBank/DDBJ databases">
        <authorList>
            <person name="Sun Q."/>
            <person name="Zhou Y."/>
        </authorList>
    </citation>
    <scope>NUCLEOTIDE SEQUENCE</scope>
    <source>
        <strain evidence="2">CGMCC 1.6333</strain>
    </source>
</reference>
<dbReference type="InterPro" id="IPR025714">
    <property type="entry name" value="Methyltranfer_dom"/>
</dbReference>
<gene>
    <name evidence="2" type="ORF">GCM10011351_29130</name>
</gene>
<name>A0A917WX34_9BACI</name>